<comment type="caution">
    <text evidence="2">The sequence shown here is derived from an EMBL/GenBank/DDBJ whole genome shotgun (WGS) entry which is preliminary data.</text>
</comment>
<dbReference type="AlphaFoldDB" id="A0A5C4MRU4"/>
<keyword evidence="2" id="KW-0378">Hydrolase</keyword>
<dbReference type="InterPro" id="IPR029058">
    <property type="entry name" value="AB_hydrolase_fold"/>
</dbReference>
<dbReference type="InterPro" id="IPR050471">
    <property type="entry name" value="AB_hydrolase"/>
</dbReference>
<sequence>MTERLATLDSGITLAYETFGDAHDPALLLIMGLGCPMNWWRTGFCEELAARGFHVIRYDNRDTGRSTRLDDRPVTRRQVAATAAGSRRHVPYTLSDLADDAVGLLDALGIDAAHVVGQSMGGMVAQTMAIEHPDRVLSLTSIMSTTGRRTVGWQHPRLAGMLLATGGVGEDGYVRQSMRSARAISSRLYGLPPAAVEERAHETYGRGWSIQGTMRHMLAVMTQPDRTRALGDVRVPTLVIHGGADRMVDSSGGRATAAAVPGAMLLMVPGMGHEIPVALEGLFATAIARNARRSHAHTR</sequence>
<evidence type="ECO:0000313" key="3">
    <source>
        <dbReference type="EMBL" id="TNC50951.1"/>
    </source>
</evidence>
<dbReference type="EMBL" id="VDFR01000011">
    <property type="protein sequence ID" value="TNC50951.1"/>
    <property type="molecule type" value="Genomic_DNA"/>
</dbReference>
<feature type="domain" description="AB hydrolase-1" evidence="1">
    <location>
        <begin position="25"/>
        <end position="275"/>
    </location>
</feature>
<dbReference type="GO" id="GO:0016787">
    <property type="term" value="F:hydrolase activity"/>
    <property type="evidence" value="ECO:0007669"/>
    <property type="project" value="UniProtKB-KW"/>
</dbReference>
<dbReference type="SUPFAM" id="SSF53474">
    <property type="entry name" value="alpha/beta-Hydrolases"/>
    <property type="match status" value="1"/>
</dbReference>
<protein>
    <submittedName>
        <fullName evidence="2">Alpha/beta hydrolase</fullName>
    </submittedName>
</protein>
<dbReference type="Proteomes" id="UP000306740">
    <property type="component" value="Unassembled WGS sequence"/>
</dbReference>
<dbReference type="PANTHER" id="PTHR43433:SF5">
    <property type="entry name" value="AB HYDROLASE-1 DOMAIN-CONTAINING PROTEIN"/>
    <property type="match status" value="1"/>
</dbReference>
<proteinExistence type="predicted"/>
<dbReference type="InterPro" id="IPR000073">
    <property type="entry name" value="AB_hydrolase_1"/>
</dbReference>
<evidence type="ECO:0000313" key="4">
    <source>
        <dbReference type="Proteomes" id="UP000306740"/>
    </source>
</evidence>
<reference evidence="2 4" key="1">
    <citation type="submission" date="2019-05" db="EMBL/GenBank/DDBJ databases">
        <title>Mumia sp. nov., isolated from the intestinal contents of plateau pika (Ochotona curzoniae) in the Qinghai-Tibet plateau of China.</title>
        <authorList>
            <person name="Tian Z."/>
        </authorList>
    </citation>
    <scope>NUCLEOTIDE SEQUENCE [LARGE SCALE GENOMIC DNA]</scope>
    <source>
        <strain evidence="4">527</strain>
        <strain evidence="2">Z527</strain>
    </source>
</reference>
<evidence type="ECO:0000259" key="1">
    <source>
        <dbReference type="Pfam" id="PF00561"/>
    </source>
</evidence>
<dbReference type="OrthoDB" id="8957634at2"/>
<dbReference type="PANTHER" id="PTHR43433">
    <property type="entry name" value="HYDROLASE, ALPHA/BETA FOLD FAMILY PROTEIN"/>
    <property type="match status" value="1"/>
</dbReference>
<dbReference type="RefSeq" id="WP_139105231.1">
    <property type="nucleotide sequence ID" value="NZ_VDFR01000011.1"/>
</dbReference>
<dbReference type="Pfam" id="PF00561">
    <property type="entry name" value="Abhydrolase_1"/>
    <property type="match status" value="1"/>
</dbReference>
<organism evidence="2 4">
    <name type="scientific">Mumia zhuanghuii</name>
    <dbReference type="NCBI Taxonomy" id="2585211"/>
    <lineage>
        <taxon>Bacteria</taxon>
        <taxon>Bacillati</taxon>
        <taxon>Actinomycetota</taxon>
        <taxon>Actinomycetes</taxon>
        <taxon>Propionibacteriales</taxon>
        <taxon>Nocardioidaceae</taxon>
        <taxon>Mumia</taxon>
    </lineage>
</organism>
<name>A0A5C4MRU4_9ACTN</name>
<dbReference type="Gene3D" id="3.40.50.1820">
    <property type="entry name" value="alpha/beta hydrolase"/>
    <property type="match status" value="1"/>
</dbReference>
<dbReference type="PROSITE" id="PS51257">
    <property type="entry name" value="PROKAR_LIPOPROTEIN"/>
    <property type="match status" value="1"/>
</dbReference>
<gene>
    <name evidence="3" type="ORF">FHE65_02975</name>
    <name evidence="2" type="ORF">FHE65_08170</name>
</gene>
<dbReference type="EMBL" id="VDFR01000039">
    <property type="protein sequence ID" value="TNC48092.1"/>
    <property type="molecule type" value="Genomic_DNA"/>
</dbReference>
<evidence type="ECO:0000313" key="2">
    <source>
        <dbReference type="EMBL" id="TNC48092.1"/>
    </source>
</evidence>
<accession>A0A5C4MRU4</accession>